<dbReference type="STRING" id="1314674.A0A0D7B6I0"/>
<comment type="catalytic activity">
    <reaction evidence="4">
        <text>Couples ATP hydrolysis with the unwinding of duplex DNA by translocating in the 3'-5' direction.</text>
        <dbReference type="EC" id="5.6.2.4"/>
    </reaction>
</comment>
<evidence type="ECO:0000256" key="4">
    <source>
        <dbReference type="ARBA" id="ARBA00034617"/>
    </source>
</evidence>
<evidence type="ECO:0000256" key="2">
    <source>
        <dbReference type="ARBA" id="ARBA00023125"/>
    </source>
</evidence>
<keyword evidence="6" id="KW-0812">Transmembrane</keyword>
<keyword evidence="8" id="KW-0378">Hydrolase</keyword>
<protein>
    <recommendedName>
        <fullName evidence="5">DNA 3'-5' helicase</fullName>
        <ecNumber evidence="5">5.6.2.4</ecNumber>
    </recommendedName>
</protein>
<dbReference type="SMART" id="SM00487">
    <property type="entry name" value="DEXDc"/>
    <property type="match status" value="1"/>
</dbReference>
<dbReference type="InterPro" id="IPR014001">
    <property type="entry name" value="Helicase_ATP-bd"/>
</dbReference>
<keyword evidence="6" id="KW-1133">Transmembrane helix</keyword>
<evidence type="ECO:0000313" key="8">
    <source>
        <dbReference type="EMBL" id="KIY65774.1"/>
    </source>
</evidence>
<dbReference type="GO" id="GO:0016787">
    <property type="term" value="F:hydrolase activity"/>
    <property type="evidence" value="ECO:0007669"/>
    <property type="project" value="UniProtKB-KW"/>
</dbReference>
<comment type="similarity">
    <text evidence="1">Belongs to the helicase family. RecQ subfamily.</text>
</comment>
<evidence type="ECO:0000256" key="5">
    <source>
        <dbReference type="ARBA" id="ARBA00034808"/>
    </source>
</evidence>
<dbReference type="InterPro" id="IPR011545">
    <property type="entry name" value="DEAD/DEAH_box_helicase_dom"/>
</dbReference>
<evidence type="ECO:0000256" key="3">
    <source>
        <dbReference type="ARBA" id="ARBA00023235"/>
    </source>
</evidence>
<sequence>MPFEPPSSIDEARFESACATACTLFNIPEVRKFQRDAARQTILGHDLLLGAPSTGAGKTLIFVLPLLYYWTPGQTETENRKTIFVMGPLSALLQAQANEFTQKGIPSIALTGRTPNLRSAMEACGQGDFCVVFAGPEMAKSAEFRRAVLTETFLKSLISAVTDEAHTLTKWVDFRPEFADVPGFLRKAIPSGVPMAAMSATLPQEVVADIKQKVGFGENVARIELSNSKPNIALSVRIMQHSEESLADLMSLIPHDATTPEDIPQTIIYTKTRQEAHRVQDFLRRNCAGRFPANIFEFYESKVGDRAKERIEKQLETGELRIVIATKALGMVIYLLVCGLFRYTYGHCRDSTILLSPGS</sequence>
<dbReference type="GO" id="GO:0009378">
    <property type="term" value="F:four-way junction helicase activity"/>
    <property type="evidence" value="ECO:0007669"/>
    <property type="project" value="TreeGrafter"/>
</dbReference>
<dbReference type="Proteomes" id="UP000054007">
    <property type="component" value="Unassembled WGS sequence"/>
</dbReference>
<dbReference type="EMBL" id="KN880577">
    <property type="protein sequence ID" value="KIY65774.1"/>
    <property type="molecule type" value="Genomic_DNA"/>
</dbReference>
<dbReference type="PANTHER" id="PTHR13710:SF105">
    <property type="entry name" value="ATP-DEPENDENT DNA HELICASE Q1"/>
    <property type="match status" value="1"/>
</dbReference>
<dbReference type="GO" id="GO:0005737">
    <property type="term" value="C:cytoplasm"/>
    <property type="evidence" value="ECO:0007669"/>
    <property type="project" value="TreeGrafter"/>
</dbReference>
<dbReference type="SUPFAM" id="SSF52540">
    <property type="entry name" value="P-loop containing nucleoside triphosphate hydrolases"/>
    <property type="match status" value="2"/>
</dbReference>
<evidence type="ECO:0000256" key="1">
    <source>
        <dbReference type="ARBA" id="ARBA00005446"/>
    </source>
</evidence>
<evidence type="ECO:0000256" key="6">
    <source>
        <dbReference type="SAM" id="Phobius"/>
    </source>
</evidence>
<dbReference type="AlphaFoldDB" id="A0A0D7B6I0"/>
<dbReference type="Pfam" id="PF00270">
    <property type="entry name" value="DEAD"/>
    <property type="match status" value="1"/>
</dbReference>
<evidence type="ECO:0000313" key="9">
    <source>
        <dbReference type="Proteomes" id="UP000054007"/>
    </source>
</evidence>
<accession>A0A0D7B6I0</accession>
<name>A0A0D7B6I0_9AGAR</name>
<dbReference type="GO" id="GO:0000724">
    <property type="term" value="P:double-strand break repair via homologous recombination"/>
    <property type="evidence" value="ECO:0007669"/>
    <property type="project" value="TreeGrafter"/>
</dbReference>
<dbReference type="GO" id="GO:0005694">
    <property type="term" value="C:chromosome"/>
    <property type="evidence" value="ECO:0007669"/>
    <property type="project" value="TreeGrafter"/>
</dbReference>
<evidence type="ECO:0000259" key="7">
    <source>
        <dbReference type="PROSITE" id="PS51192"/>
    </source>
</evidence>
<keyword evidence="2" id="KW-0238">DNA-binding</keyword>
<dbReference type="PROSITE" id="PS51192">
    <property type="entry name" value="HELICASE_ATP_BIND_1"/>
    <property type="match status" value="1"/>
</dbReference>
<dbReference type="GO" id="GO:0005524">
    <property type="term" value="F:ATP binding"/>
    <property type="evidence" value="ECO:0007669"/>
    <property type="project" value="InterPro"/>
</dbReference>
<feature type="transmembrane region" description="Helical" evidence="6">
    <location>
        <begin position="320"/>
        <end position="341"/>
    </location>
</feature>
<keyword evidence="3" id="KW-0413">Isomerase</keyword>
<proteinExistence type="inferred from homology"/>
<dbReference type="Gene3D" id="3.40.50.300">
    <property type="entry name" value="P-loop containing nucleotide triphosphate hydrolases"/>
    <property type="match status" value="2"/>
</dbReference>
<reference evidence="8 9" key="1">
    <citation type="journal article" date="2015" name="Fungal Genet. Biol.">
        <title>Evolution of novel wood decay mechanisms in Agaricales revealed by the genome sequences of Fistulina hepatica and Cylindrobasidium torrendii.</title>
        <authorList>
            <person name="Floudas D."/>
            <person name="Held B.W."/>
            <person name="Riley R."/>
            <person name="Nagy L.G."/>
            <person name="Koehler G."/>
            <person name="Ransdell A.S."/>
            <person name="Younus H."/>
            <person name="Chow J."/>
            <person name="Chiniquy J."/>
            <person name="Lipzen A."/>
            <person name="Tritt A."/>
            <person name="Sun H."/>
            <person name="Haridas S."/>
            <person name="LaButti K."/>
            <person name="Ohm R.A."/>
            <person name="Kues U."/>
            <person name="Blanchette R.A."/>
            <person name="Grigoriev I.V."/>
            <person name="Minto R.E."/>
            <person name="Hibbett D.S."/>
        </authorList>
    </citation>
    <scope>NUCLEOTIDE SEQUENCE [LARGE SCALE GENOMIC DNA]</scope>
    <source>
        <strain evidence="8 9">FP15055 ss-10</strain>
    </source>
</reference>
<dbReference type="GO" id="GO:0043138">
    <property type="term" value="F:3'-5' DNA helicase activity"/>
    <property type="evidence" value="ECO:0007669"/>
    <property type="project" value="UniProtKB-EC"/>
</dbReference>
<dbReference type="EC" id="5.6.2.4" evidence="5"/>
<dbReference type="GO" id="GO:0003677">
    <property type="term" value="F:DNA binding"/>
    <property type="evidence" value="ECO:0007669"/>
    <property type="project" value="UniProtKB-KW"/>
</dbReference>
<keyword evidence="6" id="KW-0472">Membrane</keyword>
<dbReference type="InterPro" id="IPR027417">
    <property type="entry name" value="P-loop_NTPase"/>
</dbReference>
<feature type="domain" description="Helicase ATP-binding" evidence="7">
    <location>
        <begin position="39"/>
        <end position="220"/>
    </location>
</feature>
<dbReference type="OrthoDB" id="10261556at2759"/>
<organism evidence="8 9">
    <name type="scientific">Cylindrobasidium torrendii FP15055 ss-10</name>
    <dbReference type="NCBI Taxonomy" id="1314674"/>
    <lineage>
        <taxon>Eukaryota</taxon>
        <taxon>Fungi</taxon>
        <taxon>Dikarya</taxon>
        <taxon>Basidiomycota</taxon>
        <taxon>Agaricomycotina</taxon>
        <taxon>Agaricomycetes</taxon>
        <taxon>Agaricomycetidae</taxon>
        <taxon>Agaricales</taxon>
        <taxon>Marasmiineae</taxon>
        <taxon>Physalacriaceae</taxon>
        <taxon>Cylindrobasidium</taxon>
    </lineage>
</organism>
<keyword evidence="9" id="KW-1185">Reference proteome</keyword>
<gene>
    <name evidence="8" type="ORF">CYLTODRAFT_356258</name>
</gene>
<dbReference type="PANTHER" id="PTHR13710">
    <property type="entry name" value="DNA HELICASE RECQ FAMILY MEMBER"/>
    <property type="match status" value="1"/>
</dbReference>